<dbReference type="InterPro" id="IPR005335">
    <property type="entry name" value="Terminase_ssu"/>
</dbReference>
<keyword evidence="2" id="KW-0231">Viral genome packaging</keyword>
<dbReference type="PANTHER" id="PTHR41328:SF2">
    <property type="entry name" value="TERMINASE SMALL SUBUNIT"/>
    <property type="match status" value="1"/>
</dbReference>
<dbReference type="AlphaFoldDB" id="A0A345Y7R3"/>
<dbReference type="InterPro" id="IPR038713">
    <property type="entry name" value="Terminase_Gp1_N_sf"/>
</dbReference>
<organism evidence="3 4">
    <name type="scientific">Crenobacter cavernae</name>
    <dbReference type="NCBI Taxonomy" id="2290923"/>
    <lineage>
        <taxon>Bacteria</taxon>
        <taxon>Pseudomonadati</taxon>
        <taxon>Pseudomonadota</taxon>
        <taxon>Betaproteobacteria</taxon>
        <taxon>Neisseriales</taxon>
        <taxon>Neisseriaceae</taxon>
        <taxon>Crenobacter</taxon>
    </lineage>
</organism>
<dbReference type="GO" id="GO:0051276">
    <property type="term" value="P:chromosome organization"/>
    <property type="evidence" value="ECO:0007669"/>
    <property type="project" value="InterPro"/>
</dbReference>
<dbReference type="InterPro" id="IPR052404">
    <property type="entry name" value="SPP1-like_terminase"/>
</dbReference>
<evidence type="ECO:0000313" key="4">
    <source>
        <dbReference type="Proteomes" id="UP000254537"/>
    </source>
</evidence>
<evidence type="ECO:0000256" key="2">
    <source>
        <dbReference type="ARBA" id="ARBA00023219"/>
    </source>
</evidence>
<gene>
    <name evidence="3" type="ORF">DWG20_11230</name>
</gene>
<dbReference type="Pfam" id="PF03592">
    <property type="entry name" value="Terminase_2"/>
    <property type="match status" value="1"/>
</dbReference>
<dbReference type="EMBL" id="CP031337">
    <property type="protein sequence ID" value="AXK39965.1"/>
    <property type="molecule type" value="Genomic_DNA"/>
</dbReference>
<dbReference type="Gene3D" id="1.10.10.1400">
    <property type="entry name" value="Terminase, small subunit, N-terminal DNA-binding domain, HTH motif"/>
    <property type="match status" value="1"/>
</dbReference>
<keyword evidence="1" id="KW-1188">Viral release from host cell</keyword>
<dbReference type="OrthoDB" id="8227562at2"/>
<evidence type="ECO:0000313" key="3">
    <source>
        <dbReference type="EMBL" id="AXK39965.1"/>
    </source>
</evidence>
<proteinExistence type="predicted"/>
<sequence length="196" mass="21346">MEPIMTRLRIPDAASLLTPKQLAFIERYLVHFNATQAAKEAGYSAKSARQTGCELLQHPAVQFALSARRREVREQASVDRERVLLELSRIAFADIRLLYDANGALLPPRDWPDDIAAAVSGLDTTELLSDGSGGVTRKVRLADKLGALDKLARHLGLYEADHQQSGQGVVESMRALIAAAHGTAIRPGLVIPDDDD</sequence>
<dbReference type="KEGG" id="ccah:DWG20_11230"/>
<dbReference type="PANTHER" id="PTHR41328">
    <property type="entry name" value="TERMINASE SMALL SUBUNIT-RELATED"/>
    <property type="match status" value="1"/>
</dbReference>
<protein>
    <submittedName>
        <fullName evidence="3">Terminase small subunit</fullName>
    </submittedName>
</protein>
<evidence type="ECO:0000256" key="1">
    <source>
        <dbReference type="ARBA" id="ARBA00022612"/>
    </source>
</evidence>
<accession>A0A345Y7R3</accession>
<reference evidence="3 4" key="1">
    <citation type="submission" date="2018-07" db="EMBL/GenBank/DDBJ databases">
        <title>Crenobacter cavernae sp. nov., isolated from a karst cave.</title>
        <authorList>
            <person name="Zhu H."/>
        </authorList>
    </citation>
    <scope>NUCLEOTIDE SEQUENCE [LARGE SCALE GENOMIC DNA]</scope>
    <source>
        <strain evidence="3 4">K1W11S-77</strain>
    </source>
</reference>
<name>A0A345Y7R3_9NEIS</name>
<dbReference type="Proteomes" id="UP000254537">
    <property type="component" value="Chromosome"/>
</dbReference>